<feature type="domain" description="DUF4422" evidence="1">
    <location>
        <begin position="4"/>
        <end position="211"/>
    </location>
</feature>
<accession>A0A6L5YQ95</accession>
<evidence type="ECO:0000313" key="3">
    <source>
        <dbReference type="Proteomes" id="UP000474024"/>
    </source>
</evidence>
<evidence type="ECO:0000313" key="2">
    <source>
        <dbReference type="EMBL" id="MST74515.1"/>
    </source>
</evidence>
<evidence type="ECO:0000259" key="1">
    <source>
        <dbReference type="Pfam" id="PF14393"/>
    </source>
</evidence>
<gene>
    <name evidence="2" type="ORF">FYJ75_05610</name>
</gene>
<dbReference type="Pfam" id="PF14393">
    <property type="entry name" value="DUF4422"/>
    <property type="match status" value="1"/>
</dbReference>
<organism evidence="2 3">
    <name type="scientific">Roseburia porci</name>
    <dbReference type="NCBI Taxonomy" id="2605790"/>
    <lineage>
        <taxon>Bacteria</taxon>
        <taxon>Bacillati</taxon>
        <taxon>Bacillota</taxon>
        <taxon>Clostridia</taxon>
        <taxon>Lachnospirales</taxon>
        <taxon>Lachnospiraceae</taxon>
        <taxon>Roseburia</taxon>
    </lineage>
</organism>
<dbReference type="InterPro" id="IPR025536">
    <property type="entry name" value="DUF4422"/>
</dbReference>
<protein>
    <submittedName>
        <fullName evidence="2">DUF4422 domain-containing protein</fullName>
    </submittedName>
</protein>
<proteinExistence type="predicted"/>
<sequence>MRIQIYTMTHKKFSVPPDPMYVPLQVGSAVHEPLGYLRDDSGENISAQNCYYAELTGMYWVWKNVFDADYVGVCHYRRYLLNELGFVYTKKELEQLLQHYDILTSMKLKLNFSYEYGFTVNHTKEDLDAADTVIHELYPDFYPLYRKRIQENHTYFGNLMICSKKLYDEYCSFLFPIFANMHKLLQLDSYDDYHKRLYGFLSEFLLMVWTEYRGLKVRECKVGMIGAKNETGEVVEQMLSLFAERKVEEAKTYFLSCYQKRPDILMEASDIDGHLHLCLEAVSVFEYESLHGMEKIPITEGKETLFGYLEQLNEAVLALIGNTYGDAEKERLKDGKYSEYAIAVSVKLYAGKEQKAVCALIDTLCQRKIPLL</sequence>
<comment type="caution">
    <text evidence="2">The sequence shown here is derived from an EMBL/GenBank/DDBJ whole genome shotgun (WGS) entry which is preliminary data.</text>
</comment>
<reference evidence="2 3" key="1">
    <citation type="submission" date="2019-08" db="EMBL/GenBank/DDBJ databases">
        <title>In-depth cultivation of the pig gut microbiome towards novel bacterial diversity and tailored functional studies.</title>
        <authorList>
            <person name="Wylensek D."/>
            <person name="Hitch T.C.A."/>
            <person name="Clavel T."/>
        </authorList>
    </citation>
    <scope>NUCLEOTIDE SEQUENCE [LARGE SCALE GENOMIC DNA]</scope>
    <source>
        <strain evidence="2 3">MUC/MUC-530-WT-4D</strain>
    </source>
</reference>
<dbReference type="AlphaFoldDB" id="A0A6L5YQ95"/>
<dbReference type="Proteomes" id="UP000474024">
    <property type="component" value="Unassembled WGS sequence"/>
</dbReference>
<name>A0A6L5YQ95_9FIRM</name>
<keyword evidence="3" id="KW-1185">Reference proteome</keyword>
<dbReference type="EMBL" id="VUNI01000006">
    <property type="protein sequence ID" value="MST74515.1"/>
    <property type="molecule type" value="Genomic_DNA"/>
</dbReference>
<dbReference type="RefSeq" id="WP_154429479.1">
    <property type="nucleotide sequence ID" value="NZ_VUNI01000006.1"/>
</dbReference>